<comment type="similarity">
    <text evidence="2">Belongs to the DODA-type extradiol aromatic ring-opening dioxygenase family.</text>
</comment>
<sequence length="285" mass="31724">MPRHIDTLFISHGGGPLPLLGDPEHHELVEQLTALGKSLNPPSAILVLSAHWEAPVATITAGANPSLIYDYYGFPAESYAIEYPCPGAPNLARQVHDALKKAGLPTSLDEERGFDHGLFVPLKLMFPQADIPCIQLSLMNPLDAGTHIEIGRALQTLDVDRLLVIGSGFSFHNMREFFNHSDPESNIRNEAFEKWLEDTVCNPDLTEADRTKRLIYWDQAPSARFCHPREEHLVPLFVCYGLNERPGTQHLSARILGKKTGTFIWSGSKGMLNLNAHTSRCRMPE</sequence>
<evidence type="ECO:0000256" key="1">
    <source>
        <dbReference type="ARBA" id="ARBA00001947"/>
    </source>
</evidence>
<accession>A0ABT8W1T3</accession>
<evidence type="ECO:0000259" key="6">
    <source>
        <dbReference type="Pfam" id="PF02900"/>
    </source>
</evidence>
<dbReference type="PIRSF" id="PIRSF006157">
    <property type="entry name" value="Doxgns_DODA"/>
    <property type="match status" value="1"/>
</dbReference>
<dbReference type="PANTHER" id="PTHR30096">
    <property type="entry name" value="4,5-DOPA DIOXYGENASE EXTRADIOL-LIKE PROTEIN"/>
    <property type="match status" value="1"/>
</dbReference>
<keyword evidence="8" id="KW-1185">Reference proteome</keyword>
<organism evidence="7 8">
    <name type="scientific">Marinobacter suaedae</name>
    <dbReference type="NCBI Taxonomy" id="3057675"/>
    <lineage>
        <taxon>Bacteria</taxon>
        <taxon>Pseudomonadati</taxon>
        <taxon>Pseudomonadota</taxon>
        <taxon>Gammaproteobacteria</taxon>
        <taxon>Pseudomonadales</taxon>
        <taxon>Marinobacteraceae</taxon>
        <taxon>Marinobacter</taxon>
    </lineage>
</organism>
<dbReference type="EMBL" id="JAUMIS010000002">
    <property type="protein sequence ID" value="MDO3722141.1"/>
    <property type="molecule type" value="Genomic_DNA"/>
</dbReference>
<dbReference type="RefSeq" id="WP_302909888.1">
    <property type="nucleotide sequence ID" value="NZ_JAUMIS010000002.1"/>
</dbReference>
<dbReference type="Proteomes" id="UP001168640">
    <property type="component" value="Unassembled WGS sequence"/>
</dbReference>
<dbReference type="CDD" id="cd07363">
    <property type="entry name" value="45_DOPA_Dioxygenase"/>
    <property type="match status" value="1"/>
</dbReference>
<gene>
    <name evidence="7" type="ORF">QVZ43_10445</name>
</gene>
<dbReference type="GO" id="GO:0005524">
    <property type="term" value="F:ATP binding"/>
    <property type="evidence" value="ECO:0007669"/>
    <property type="project" value="UniProtKB-KW"/>
</dbReference>
<keyword evidence="7" id="KW-0067">ATP-binding</keyword>
<comment type="cofactor">
    <cofactor evidence="1">
        <name>Zn(2+)</name>
        <dbReference type="ChEBI" id="CHEBI:29105"/>
    </cofactor>
</comment>
<evidence type="ECO:0000256" key="2">
    <source>
        <dbReference type="ARBA" id="ARBA00007581"/>
    </source>
</evidence>
<dbReference type="SUPFAM" id="SSF53213">
    <property type="entry name" value="LigB-like"/>
    <property type="match status" value="1"/>
</dbReference>
<dbReference type="InterPro" id="IPR014436">
    <property type="entry name" value="Extradiol_dOase_DODA"/>
</dbReference>
<evidence type="ECO:0000256" key="4">
    <source>
        <dbReference type="ARBA" id="ARBA00022833"/>
    </source>
</evidence>
<keyword evidence="7" id="KW-0223">Dioxygenase</keyword>
<keyword evidence="4" id="KW-0862">Zinc</keyword>
<dbReference type="PANTHER" id="PTHR30096:SF0">
    <property type="entry name" value="4,5-DOPA DIOXYGENASE EXTRADIOL-LIKE PROTEIN"/>
    <property type="match status" value="1"/>
</dbReference>
<keyword evidence="7" id="KW-0547">Nucleotide-binding</keyword>
<protein>
    <submittedName>
        <fullName evidence="7">Class III extradiol ring-cleavage dioxygenase</fullName>
        <ecNumber evidence="7">1.13.-.-</ecNumber>
    </submittedName>
</protein>
<feature type="domain" description="Extradiol ring-cleavage dioxygenase class III enzyme subunit B" evidence="6">
    <location>
        <begin position="31"/>
        <end position="245"/>
    </location>
</feature>
<evidence type="ECO:0000256" key="5">
    <source>
        <dbReference type="ARBA" id="ARBA00023002"/>
    </source>
</evidence>
<keyword evidence="3" id="KW-0479">Metal-binding</keyword>
<dbReference type="InterPro" id="IPR004183">
    <property type="entry name" value="Xdiol_dOase_suB"/>
</dbReference>
<keyword evidence="5 7" id="KW-0560">Oxidoreductase</keyword>
<dbReference type="GO" id="GO:0051213">
    <property type="term" value="F:dioxygenase activity"/>
    <property type="evidence" value="ECO:0007669"/>
    <property type="project" value="UniProtKB-KW"/>
</dbReference>
<comment type="caution">
    <text evidence="7">The sequence shown here is derived from an EMBL/GenBank/DDBJ whole genome shotgun (WGS) entry which is preliminary data.</text>
</comment>
<evidence type="ECO:0000313" key="8">
    <source>
        <dbReference type="Proteomes" id="UP001168640"/>
    </source>
</evidence>
<dbReference type="Pfam" id="PF02900">
    <property type="entry name" value="LigB"/>
    <property type="match status" value="1"/>
</dbReference>
<evidence type="ECO:0000313" key="7">
    <source>
        <dbReference type="EMBL" id="MDO3722141.1"/>
    </source>
</evidence>
<reference evidence="7" key="1">
    <citation type="submission" date="2023-07" db="EMBL/GenBank/DDBJ databases">
        <title>Marinobacter sp. chi1 genome sequencing and assembly.</title>
        <authorList>
            <person name="Park S."/>
        </authorList>
    </citation>
    <scope>NUCLEOTIDE SEQUENCE</scope>
    <source>
        <strain evidence="7">Chi1</strain>
    </source>
</reference>
<proteinExistence type="inferred from homology"/>
<evidence type="ECO:0000256" key="3">
    <source>
        <dbReference type="ARBA" id="ARBA00022723"/>
    </source>
</evidence>
<dbReference type="Gene3D" id="3.40.830.10">
    <property type="entry name" value="LigB-like"/>
    <property type="match status" value="1"/>
</dbReference>
<dbReference type="EC" id="1.13.-.-" evidence="7"/>
<name>A0ABT8W1T3_9GAMM</name>